<evidence type="ECO:0000256" key="9">
    <source>
        <dbReference type="PROSITE-ProRule" id="PRU01049"/>
    </source>
</evidence>
<dbReference type="InterPro" id="IPR031166">
    <property type="entry name" value="G_ENGA"/>
</dbReference>
<dbReference type="CDD" id="cd01894">
    <property type="entry name" value="EngA1"/>
    <property type="match status" value="1"/>
</dbReference>
<protein>
    <recommendedName>
        <fullName evidence="2 8">GTPase Der</fullName>
    </recommendedName>
    <alternativeName>
        <fullName evidence="7 8">GTP-binding protein EngA</fullName>
    </alternativeName>
</protein>
<name>A0A7W8G6N1_9SPIR</name>
<evidence type="ECO:0000256" key="6">
    <source>
        <dbReference type="ARBA" id="ARBA00023134"/>
    </source>
</evidence>
<dbReference type="InterPro" id="IPR016484">
    <property type="entry name" value="GTPase_Der"/>
</dbReference>
<dbReference type="PANTHER" id="PTHR43834">
    <property type="entry name" value="GTPASE DER"/>
    <property type="match status" value="1"/>
</dbReference>
<evidence type="ECO:0000259" key="12">
    <source>
        <dbReference type="PROSITE" id="PS51712"/>
    </source>
</evidence>
<dbReference type="AlphaFoldDB" id="A0A7W8G6N1"/>
<evidence type="ECO:0000256" key="11">
    <source>
        <dbReference type="SAM" id="MobiDB-lite"/>
    </source>
</evidence>
<dbReference type="EMBL" id="JACHFQ010000001">
    <property type="protein sequence ID" value="MBB5224706.1"/>
    <property type="molecule type" value="Genomic_DNA"/>
</dbReference>
<evidence type="ECO:0000256" key="8">
    <source>
        <dbReference type="HAMAP-Rule" id="MF_00195"/>
    </source>
</evidence>
<comment type="function">
    <text evidence="8 10">GTPase that plays an essential role in the late steps of ribosome biogenesis.</text>
</comment>
<feature type="binding site" evidence="8">
    <location>
        <begin position="265"/>
        <end position="272"/>
    </location>
    <ligand>
        <name>GTP</name>
        <dbReference type="ChEBI" id="CHEBI:37565"/>
        <label>2</label>
    </ligand>
</feature>
<feature type="binding site" evidence="8">
    <location>
        <begin position="377"/>
        <end position="380"/>
    </location>
    <ligand>
        <name>GTP</name>
        <dbReference type="ChEBI" id="CHEBI:37565"/>
        <label>2</label>
    </ligand>
</feature>
<dbReference type="Pfam" id="PF01926">
    <property type="entry name" value="MMR_HSR1"/>
    <property type="match status" value="2"/>
</dbReference>
<feature type="binding site" evidence="8">
    <location>
        <begin position="86"/>
        <end position="93"/>
    </location>
    <ligand>
        <name>GTP</name>
        <dbReference type="ChEBI" id="CHEBI:37565"/>
        <label>1</label>
    </ligand>
</feature>
<feature type="binding site" evidence="8">
    <location>
        <begin position="200"/>
        <end position="203"/>
    </location>
    <ligand>
        <name>GTP</name>
        <dbReference type="ChEBI" id="CHEBI:37565"/>
        <label>1</label>
    </ligand>
</feature>
<evidence type="ECO:0000256" key="2">
    <source>
        <dbReference type="ARBA" id="ARBA00020953"/>
    </source>
</evidence>
<proteinExistence type="inferred from homology"/>
<keyword evidence="6 8" id="KW-0342">GTP-binding</keyword>
<dbReference type="HAMAP" id="MF_00195">
    <property type="entry name" value="GTPase_Der"/>
    <property type="match status" value="1"/>
</dbReference>
<feature type="compositionally biased region" description="Acidic residues" evidence="11">
    <location>
        <begin position="22"/>
        <end position="45"/>
    </location>
</feature>
<dbReference type="RefSeq" id="WP_184656311.1">
    <property type="nucleotide sequence ID" value="NZ_JACHFQ010000001.1"/>
</dbReference>
<dbReference type="PRINTS" id="PR00326">
    <property type="entry name" value="GTP1OBG"/>
</dbReference>
<dbReference type="Gene3D" id="3.30.300.20">
    <property type="match status" value="1"/>
</dbReference>
<dbReference type="Proteomes" id="UP000518887">
    <property type="component" value="Unassembled WGS sequence"/>
</dbReference>
<dbReference type="Gene3D" id="3.40.50.300">
    <property type="entry name" value="P-loop containing nucleotide triphosphate hydrolases"/>
    <property type="match status" value="2"/>
</dbReference>
<keyword evidence="4 10" id="KW-0677">Repeat</keyword>
<dbReference type="GO" id="GO:0042254">
    <property type="term" value="P:ribosome biogenesis"/>
    <property type="evidence" value="ECO:0007669"/>
    <property type="project" value="UniProtKB-KW"/>
</dbReference>
<dbReference type="InterPro" id="IPR015946">
    <property type="entry name" value="KH_dom-like_a/b"/>
</dbReference>
<evidence type="ECO:0000256" key="10">
    <source>
        <dbReference type="RuleBase" id="RU004481"/>
    </source>
</evidence>
<dbReference type="InterPro" id="IPR027417">
    <property type="entry name" value="P-loop_NTPase"/>
</dbReference>
<dbReference type="FunFam" id="3.40.50.300:FF:000040">
    <property type="entry name" value="GTPase Der"/>
    <property type="match status" value="1"/>
</dbReference>
<comment type="caution">
    <text evidence="13">The sequence shown here is derived from an EMBL/GenBank/DDBJ whole genome shotgun (WGS) entry which is preliminary data.</text>
</comment>
<keyword evidence="5 8" id="KW-0547">Nucleotide-binding</keyword>
<dbReference type="PIRSF" id="PIRSF006485">
    <property type="entry name" value="GTP-binding_EngA"/>
    <property type="match status" value="1"/>
</dbReference>
<evidence type="ECO:0000256" key="3">
    <source>
        <dbReference type="ARBA" id="ARBA00022517"/>
    </source>
</evidence>
<dbReference type="NCBIfam" id="TIGR03594">
    <property type="entry name" value="GTPase_EngA"/>
    <property type="match status" value="1"/>
</dbReference>
<evidence type="ECO:0000313" key="13">
    <source>
        <dbReference type="EMBL" id="MBB5224706.1"/>
    </source>
</evidence>
<accession>A0A7W8G6N1</accession>
<dbReference type="PROSITE" id="PS51712">
    <property type="entry name" value="G_ENGA"/>
    <property type="match status" value="1"/>
</dbReference>
<evidence type="ECO:0000256" key="7">
    <source>
        <dbReference type="ARBA" id="ARBA00032345"/>
    </source>
</evidence>
<dbReference type="NCBIfam" id="TIGR00231">
    <property type="entry name" value="small_GTP"/>
    <property type="match status" value="2"/>
</dbReference>
<dbReference type="InterPro" id="IPR006073">
    <property type="entry name" value="GTP-bd"/>
</dbReference>
<dbReference type="Pfam" id="PF14714">
    <property type="entry name" value="KH_dom-like"/>
    <property type="match status" value="1"/>
</dbReference>
<dbReference type="PANTHER" id="PTHR43834:SF6">
    <property type="entry name" value="GTPASE DER"/>
    <property type="match status" value="1"/>
</dbReference>
<dbReference type="SUPFAM" id="SSF52540">
    <property type="entry name" value="P-loop containing nucleoside triphosphate hydrolases"/>
    <property type="match status" value="2"/>
</dbReference>
<feature type="region of interest" description="Disordered" evidence="11">
    <location>
        <begin position="1"/>
        <end position="45"/>
    </location>
</feature>
<dbReference type="InterPro" id="IPR032859">
    <property type="entry name" value="KH_dom-like"/>
</dbReference>
<comment type="similarity">
    <text evidence="1 8 9 10">Belongs to the TRAFAC class TrmE-Era-EngA-EngB-Septin-like GTPase superfamily. EngA (Der) GTPase family.</text>
</comment>
<evidence type="ECO:0000256" key="5">
    <source>
        <dbReference type="ARBA" id="ARBA00022741"/>
    </source>
</evidence>
<keyword evidence="14" id="KW-1185">Reference proteome</keyword>
<feature type="binding site" evidence="8">
    <location>
        <begin position="133"/>
        <end position="137"/>
    </location>
    <ligand>
        <name>GTP</name>
        <dbReference type="ChEBI" id="CHEBI:37565"/>
        <label>1</label>
    </ligand>
</feature>
<dbReference type="InterPro" id="IPR005225">
    <property type="entry name" value="Small_GTP-bd"/>
</dbReference>
<reference evidence="13 14" key="1">
    <citation type="submission" date="2020-08" db="EMBL/GenBank/DDBJ databases">
        <title>Genomic Encyclopedia of Type Strains, Phase IV (KMG-IV): sequencing the most valuable type-strain genomes for metagenomic binning, comparative biology and taxonomic classification.</title>
        <authorList>
            <person name="Goeker M."/>
        </authorList>
    </citation>
    <scope>NUCLEOTIDE SEQUENCE [LARGE SCALE GENOMIC DNA]</scope>
    <source>
        <strain evidence="13 14">DSM 103462</strain>
    </source>
</reference>
<feature type="domain" description="EngA-type G" evidence="12">
    <location>
        <begin position="259"/>
        <end position="434"/>
    </location>
</feature>
<feature type="binding site" evidence="8">
    <location>
        <begin position="312"/>
        <end position="316"/>
    </location>
    <ligand>
        <name>GTP</name>
        <dbReference type="ChEBI" id="CHEBI:37565"/>
        <label>2</label>
    </ligand>
</feature>
<dbReference type="CDD" id="cd01895">
    <property type="entry name" value="EngA2"/>
    <property type="match status" value="1"/>
</dbReference>
<evidence type="ECO:0000256" key="1">
    <source>
        <dbReference type="ARBA" id="ARBA00008279"/>
    </source>
</evidence>
<comment type="subunit">
    <text evidence="8">Associates with the 50S ribosomal subunit.</text>
</comment>
<keyword evidence="3 8" id="KW-0690">Ribosome biogenesis</keyword>
<dbReference type="GO" id="GO:0043022">
    <property type="term" value="F:ribosome binding"/>
    <property type="evidence" value="ECO:0007669"/>
    <property type="project" value="TreeGrafter"/>
</dbReference>
<evidence type="ECO:0000313" key="14">
    <source>
        <dbReference type="Proteomes" id="UP000518887"/>
    </source>
</evidence>
<dbReference type="GO" id="GO:0005525">
    <property type="term" value="F:GTP binding"/>
    <property type="evidence" value="ECO:0007669"/>
    <property type="project" value="UniProtKB-UniRule"/>
</dbReference>
<sequence>MAKAKRKPDFSKPKPQKTSEVIEQEEVLSQNVEEEADDDSDDWNLEDTSNIIEDSEEIAAYKAEVEEAGYDTSKYYVNLPLVVIAGRPNVGKSTLFNRFMHRRLAIVDPTPGVTRDPVEANAFIMGKPVRLVDTGGYKLDRDPSSRESEMDELVVQKTLATIKEADKILFLLEAGTITGEDEEFIQLLRPYWDKLIVAVNKCEGGRGESVAWNYLQYGFKELLFISADHGDHITDLAKKITQDLDFSRVEEGEKPEEPIRIAILGKPNTGKSTLSNRLTHSEKSIVSDYAGTTRDVVEGKFQYAGRNFEIMDTAGIRRKKKVHENVEYYSVNRAIKTLDKCDVVFLMIDAQEGLADQDKKICSLAYERGRGIILVLNKWDTQDQSRKTLRDTVDYIKTMFGHMNWAPILPLSALNGEGIKDLLNKAIELYGQLTRKVDTSALNKALADWLFHYPPPASKAIHFKIRYMTQTSTNPVSFRIFCTSPDNVPESYVTYLKNSIRKDLGFDQIPVELNMKASRKRWENRFETES</sequence>
<gene>
    <name evidence="8" type="primary">der</name>
    <name evidence="13" type="ORF">HNP76_000046</name>
</gene>
<organism evidence="13 14">
    <name type="scientific">Treponema ruminis</name>
    <dbReference type="NCBI Taxonomy" id="744515"/>
    <lineage>
        <taxon>Bacteria</taxon>
        <taxon>Pseudomonadati</taxon>
        <taxon>Spirochaetota</taxon>
        <taxon>Spirochaetia</taxon>
        <taxon>Spirochaetales</taxon>
        <taxon>Treponemataceae</taxon>
        <taxon>Treponema</taxon>
    </lineage>
</organism>
<evidence type="ECO:0000256" key="4">
    <source>
        <dbReference type="ARBA" id="ARBA00022737"/>
    </source>
</evidence>